<dbReference type="InterPro" id="IPR050319">
    <property type="entry name" value="ABC_transp_ATP-bind"/>
</dbReference>
<evidence type="ECO:0000256" key="4">
    <source>
        <dbReference type="ARBA" id="ARBA00022840"/>
    </source>
</evidence>
<sequence length="94" mass="9757">MMQLAVRNEALLNVDNLVVEYGLGNKTVHAVSGVSLQVARGETLGLVGESGCGKRSGARCCNCAAPNRAACCSTARISRQWRARRCAGCGAACS</sequence>
<gene>
    <name evidence="5" type="ORF">IQ16_00847</name>
</gene>
<evidence type="ECO:0008006" key="7">
    <source>
        <dbReference type="Google" id="ProtNLM"/>
    </source>
</evidence>
<dbReference type="InterPro" id="IPR027417">
    <property type="entry name" value="P-loop_NTPase"/>
</dbReference>
<keyword evidence="2" id="KW-0813">Transport</keyword>
<comment type="caution">
    <text evidence="5">The sequence shown here is derived from an EMBL/GenBank/DDBJ whole genome shotgun (WGS) entry which is preliminary data.</text>
</comment>
<proteinExistence type="inferred from homology"/>
<organism evidence="5 6">
    <name type="scientific">Bradyrhizobium huanghuaihaiense</name>
    <dbReference type="NCBI Taxonomy" id="990078"/>
    <lineage>
        <taxon>Bacteria</taxon>
        <taxon>Pseudomonadati</taxon>
        <taxon>Pseudomonadota</taxon>
        <taxon>Alphaproteobacteria</taxon>
        <taxon>Hyphomicrobiales</taxon>
        <taxon>Nitrobacteraceae</taxon>
        <taxon>Bradyrhizobium</taxon>
    </lineage>
</organism>
<dbReference type="Gene3D" id="3.40.50.300">
    <property type="entry name" value="P-loop containing nucleotide triphosphate hydrolases"/>
    <property type="match status" value="1"/>
</dbReference>
<dbReference type="Proteomes" id="UP000316291">
    <property type="component" value="Unassembled WGS sequence"/>
</dbReference>
<dbReference type="SUPFAM" id="SSF52540">
    <property type="entry name" value="P-loop containing nucleoside triphosphate hydrolases"/>
    <property type="match status" value="1"/>
</dbReference>
<evidence type="ECO:0000256" key="1">
    <source>
        <dbReference type="ARBA" id="ARBA00005417"/>
    </source>
</evidence>
<keyword evidence="4" id="KW-0067">ATP-binding</keyword>
<comment type="similarity">
    <text evidence="1">Belongs to the ABC transporter superfamily.</text>
</comment>
<dbReference type="PANTHER" id="PTHR43776:SF7">
    <property type="entry name" value="D,D-DIPEPTIDE TRANSPORT ATP-BINDING PROTEIN DDPF-RELATED"/>
    <property type="match status" value="1"/>
</dbReference>
<dbReference type="AlphaFoldDB" id="A0A562S1C9"/>
<name>A0A562S1C9_9BRAD</name>
<evidence type="ECO:0000256" key="2">
    <source>
        <dbReference type="ARBA" id="ARBA00022448"/>
    </source>
</evidence>
<evidence type="ECO:0000313" key="6">
    <source>
        <dbReference type="Proteomes" id="UP000316291"/>
    </source>
</evidence>
<reference evidence="5 6" key="1">
    <citation type="journal article" date="2015" name="Stand. Genomic Sci.">
        <title>Genomic Encyclopedia of Bacterial and Archaeal Type Strains, Phase III: the genomes of soil and plant-associated and newly described type strains.</title>
        <authorList>
            <person name="Whitman W.B."/>
            <person name="Woyke T."/>
            <person name="Klenk H.P."/>
            <person name="Zhou Y."/>
            <person name="Lilburn T.G."/>
            <person name="Beck B.J."/>
            <person name="De Vos P."/>
            <person name="Vandamme P."/>
            <person name="Eisen J.A."/>
            <person name="Garrity G."/>
            <person name="Hugenholtz P."/>
            <person name="Kyrpides N.C."/>
        </authorList>
    </citation>
    <scope>NUCLEOTIDE SEQUENCE [LARGE SCALE GENOMIC DNA]</scope>
    <source>
        <strain evidence="5 6">CGMCC 1.10948</strain>
    </source>
</reference>
<evidence type="ECO:0000256" key="3">
    <source>
        <dbReference type="ARBA" id="ARBA00022741"/>
    </source>
</evidence>
<protein>
    <recommendedName>
        <fullName evidence="7">Peptide/nickel transport system ATP-binding protein</fullName>
    </recommendedName>
</protein>
<keyword evidence="3" id="KW-0547">Nucleotide-binding</keyword>
<accession>A0A562S1C9</accession>
<dbReference type="GO" id="GO:0005524">
    <property type="term" value="F:ATP binding"/>
    <property type="evidence" value="ECO:0007669"/>
    <property type="project" value="UniProtKB-KW"/>
</dbReference>
<evidence type="ECO:0000313" key="5">
    <source>
        <dbReference type="EMBL" id="TWI74556.1"/>
    </source>
</evidence>
<keyword evidence="6" id="KW-1185">Reference proteome</keyword>
<dbReference type="EMBL" id="VLLA01000002">
    <property type="protein sequence ID" value="TWI74556.1"/>
    <property type="molecule type" value="Genomic_DNA"/>
</dbReference>
<dbReference type="PANTHER" id="PTHR43776">
    <property type="entry name" value="TRANSPORT ATP-BINDING PROTEIN"/>
    <property type="match status" value="1"/>
</dbReference>